<evidence type="ECO:0000256" key="2">
    <source>
        <dbReference type="ARBA" id="ARBA00029440"/>
    </source>
</evidence>
<dbReference type="GO" id="GO:0004470">
    <property type="term" value="F:malic enzyme activity"/>
    <property type="evidence" value="ECO:0007669"/>
    <property type="project" value="InterPro"/>
</dbReference>
<keyword evidence="1" id="KW-0560">Oxidoreductase</keyword>
<comment type="pathway">
    <text evidence="2">Amino-acid biosynthesis.</text>
</comment>
<dbReference type="SUPFAM" id="SSF55021">
    <property type="entry name" value="ACT-like"/>
    <property type="match status" value="1"/>
</dbReference>
<dbReference type="InterPro" id="IPR036291">
    <property type="entry name" value="NAD(P)-bd_dom_sf"/>
</dbReference>
<dbReference type="Pfam" id="PF02826">
    <property type="entry name" value="2-Hacid_dh_C"/>
    <property type="match status" value="1"/>
</dbReference>
<organism evidence="4 5">
    <name type="scientific">Seleniivibrio woodruffii</name>
    <dbReference type="NCBI Taxonomy" id="1078050"/>
    <lineage>
        <taxon>Bacteria</taxon>
        <taxon>Pseudomonadati</taxon>
        <taxon>Deferribacterota</taxon>
        <taxon>Deferribacteres</taxon>
        <taxon>Deferribacterales</taxon>
        <taxon>Geovibrionaceae</taxon>
        <taxon>Seleniivibrio</taxon>
    </lineage>
</organism>
<protein>
    <submittedName>
        <fullName evidence="4">Malate dehydrogenase (Oxaloacetate-decarboxylating)</fullName>
    </submittedName>
</protein>
<dbReference type="Pfam" id="PF03949">
    <property type="entry name" value="Malic_M"/>
    <property type="match status" value="1"/>
</dbReference>
<comment type="caution">
    <text evidence="4">The sequence shown here is derived from an EMBL/GenBank/DDBJ whole genome shotgun (WGS) entry which is preliminary data.</text>
</comment>
<dbReference type="InterPro" id="IPR012302">
    <property type="entry name" value="Malic_NAD-bd"/>
</dbReference>
<dbReference type="SMART" id="SM01274">
    <property type="entry name" value="malic"/>
    <property type="match status" value="1"/>
</dbReference>
<name>A0A4R1K953_9BACT</name>
<feature type="domain" description="ACT" evidence="3">
    <location>
        <begin position="12"/>
        <end position="86"/>
    </location>
</feature>
<dbReference type="PROSITE" id="PS51671">
    <property type="entry name" value="ACT"/>
    <property type="match status" value="1"/>
</dbReference>
<dbReference type="PANTHER" id="PTHR43237:SF4">
    <property type="entry name" value="NADP-DEPENDENT MALIC ENZYME"/>
    <property type="match status" value="1"/>
</dbReference>
<keyword evidence="5" id="KW-1185">Reference proteome</keyword>
<dbReference type="PANTHER" id="PTHR43237">
    <property type="entry name" value="NADP-DEPENDENT MALIC ENZYME"/>
    <property type="match status" value="1"/>
</dbReference>
<dbReference type="SUPFAM" id="SSF53223">
    <property type="entry name" value="Aminoacid dehydrogenase-like, N-terminal domain"/>
    <property type="match status" value="1"/>
</dbReference>
<evidence type="ECO:0000259" key="3">
    <source>
        <dbReference type="PROSITE" id="PS51671"/>
    </source>
</evidence>
<evidence type="ECO:0000313" key="4">
    <source>
        <dbReference type="EMBL" id="TCK60875.1"/>
    </source>
</evidence>
<dbReference type="Proteomes" id="UP000294614">
    <property type="component" value="Unassembled WGS sequence"/>
</dbReference>
<dbReference type="SUPFAM" id="SSF51735">
    <property type="entry name" value="NAD(P)-binding Rossmann-fold domains"/>
    <property type="match status" value="1"/>
</dbReference>
<dbReference type="AlphaFoldDB" id="A0A4R1K953"/>
<evidence type="ECO:0000313" key="5">
    <source>
        <dbReference type="Proteomes" id="UP000294614"/>
    </source>
</evidence>
<dbReference type="EMBL" id="SMGG01000004">
    <property type="protein sequence ID" value="TCK60875.1"/>
    <property type="molecule type" value="Genomic_DNA"/>
</dbReference>
<dbReference type="Gene3D" id="3.40.50.10380">
    <property type="entry name" value="Malic enzyme, N-terminal domain"/>
    <property type="match status" value="1"/>
</dbReference>
<dbReference type="OrthoDB" id="9805787at2"/>
<dbReference type="GO" id="GO:0016616">
    <property type="term" value="F:oxidoreductase activity, acting on the CH-OH group of donors, NAD or NADP as acceptor"/>
    <property type="evidence" value="ECO:0007669"/>
    <property type="project" value="InterPro"/>
</dbReference>
<dbReference type="InterPro" id="IPR037062">
    <property type="entry name" value="Malic_N_dom_sf"/>
</dbReference>
<dbReference type="RefSeq" id="WP_132873736.1">
    <property type="nucleotide sequence ID" value="NZ_JAJUHT010000001.1"/>
</dbReference>
<dbReference type="InterPro" id="IPR046346">
    <property type="entry name" value="Aminoacid_DH-like_N_sf"/>
</dbReference>
<dbReference type="InterPro" id="IPR006140">
    <property type="entry name" value="D-isomer_DH_NAD-bd"/>
</dbReference>
<dbReference type="GO" id="GO:0051287">
    <property type="term" value="F:NAD binding"/>
    <property type="evidence" value="ECO:0007669"/>
    <property type="project" value="InterPro"/>
</dbReference>
<proteinExistence type="predicted"/>
<dbReference type="Pfam" id="PF00390">
    <property type="entry name" value="malic"/>
    <property type="match status" value="1"/>
</dbReference>
<dbReference type="InterPro" id="IPR002912">
    <property type="entry name" value="ACT_dom"/>
</dbReference>
<dbReference type="InterPro" id="IPR051674">
    <property type="entry name" value="Malate_Decarboxylase"/>
</dbReference>
<evidence type="ECO:0000256" key="1">
    <source>
        <dbReference type="ARBA" id="ARBA00023002"/>
    </source>
</evidence>
<sequence length="446" mass="47586">MRIEYSNKVIRTLTVKVTDKPGFLGKITTAIGECGGLIGEISTTHVGKGYKIRALDVYAEDENNLNEMLLALKNIEGSELVSVTDVVEENHMGGKIEIRPTVDINSLDDLRIVYTPGVASICHKIQQNPELARKFTTISNNVAIVTNGTAVLGLGDIGAVAGMPVMEGKGMLFKILADINGIPILLDTKDPEEIINTIKHIAPTFGAIKLEDIKAPECFEIEEKLDAMLDIPVLHDDQHGTAVVVLAALINIAKYTFLNLRESSVGIIGLGAAGTGIMKLLKAYGVKTFNGVDLDVSAMERFESLGGTRKDLRGVVSESRIVIATTGCPNLITPDMIQEGQVILALSNPNPEIDPDLAVKSGAIFAADGKSVNNALAFPGLFKGALISNARTINDQMKIAAAKAIASFALDGDLVPNILDKNVHNAVAKEVETAAYRSGSARYTEE</sequence>
<dbReference type="InterPro" id="IPR012301">
    <property type="entry name" value="Malic_N_dom"/>
</dbReference>
<dbReference type="InterPro" id="IPR045865">
    <property type="entry name" value="ACT-like_dom_sf"/>
</dbReference>
<gene>
    <name evidence="4" type="ORF">C8D98_1754</name>
</gene>
<reference evidence="4 5" key="1">
    <citation type="submission" date="2019-03" db="EMBL/GenBank/DDBJ databases">
        <title>Genomic Encyclopedia of Type Strains, Phase IV (KMG-IV): sequencing the most valuable type-strain genomes for metagenomic binning, comparative biology and taxonomic classification.</title>
        <authorList>
            <person name="Goeker M."/>
        </authorList>
    </citation>
    <scope>NUCLEOTIDE SEQUENCE [LARGE SCALE GENOMIC DNA]</scope>
    <source>
        <strain evidence="4 5">DSM 24984</strain>
    </source>
</reference>
<dbReference type="SMART" id="SM00919">
    <property type="entry name" value="Malic_M"/>
    <property type="match status" value="1"/>
</dbReference>
<accession>A0A4R1K953</accession>
<dbReference type="Gene3D" id="3.40.50.720">
    <property type="entry name" value="NAD(P)-binding Rossmann-like Domain"/>
    <property type="match status" value="1"/>
</dbReference>